<protein>
    <submittedName>
        <fullName evidence="2">Uncharacterized protein</fullName>
    </submittedName>
</protein>
<dbReference type="Proteomes" id="UP000887579">
    <property type="component" value="Unplaced"/>
</dbReference>
<accession>A0AC34F4W9</accession>
<organism evidence="1 2">
    <name type="scientific">Panagrolaimus sp. ES5</name>
    <dbReference type="NCBI Taxonomy" id="591445"/>
    <lineage>
        <taxon>Eukaryota</taxon>
        <taxon>Metazoa</taxon>
        <taxon>Ecdysozoa</taxon>
        <taxon>Nematoda</taxon>
        <taxon>Chromadorea</taxon>
        <taxon>Rhabditida</taxon>
        <taxon>Tylenchina</taxon>
        <taxon>Panagrolaimomorpha</taxon>
        <taxon>Panagrolaimoidea</taxon>
        <taxon>Panagrolaimidae</taxon>
        <taxon>Panagrolaimus</taxon>
    </lineage>
</organism>
<evidence type="ECO:0000313" key="2">
    <source>
        <dbReference type="WBParaSite" id="ES5_v2.g12153.t1"/>
    </source>
</evidence>
<proteinExistence type="predicted"/>
<sequence>MKFQQIQAFFAFLSSIFLIVNGHVCAEYKQEFSTKNRIDASKNPNLVVYSNECKGCVATIENGNFQTFCDNMESSLCETSKTLNCKDKTCCCSGMFCYDQLRNHFASSPAPSLIECVVQRKTKSINEPESESDDDMSYSRNTCSICVAEYKGNAIESRCIESKDVHSECLFATELTGGNLACTKDGKKCCCRSDNCQEQFEKLFFENGDLGKSLISEPYASQTSKLKSNSSASFSNLFFIGISVILFFTTFLLL</sequence>
<dbReference type="WBParaSite" id="ES5_v2.g12153.t1">
    <property type="protein sequence ID" value="ES5_v2.g12153.t1"/>
    <property type="gene ID" value="ES5_v2.g12153"/>
</dbReference>
<evidence type="ECO:0000313" key="1">
    <source>
        <dbReference type="Proteomes" id="UP000887579"/>
    </source>
</evidence>
<reference evidence="2" key="1">
    <citation type="submission" date="2022-11" db="UniProtKB">
        <authorList>
            <consortium name="WormBaseParasite"/>
        </authorList>
    </citation>
    <scope>IDENTIFICATION</scope>
</reference>
<name>A0AC34F4W9_9BILA</name>